<dbReference type="AlphaFoldDB" id="A0A5A7U882"/>
<comment type="caution">
    <text evidence="1">The sequence shown here is derived from an EMBL/GenBank/DDBJ whole genome shotgun (WGS) entry which is preliminary data.</text>
</comment>
<dbReference type="Proteomes" id="UP000321393">
    <property type="component" value="Unassembled WGS sequence"/>
</dbReference>
<dbReference type="OrthoDB" id="1436520at2759"/>
<dbReference type="Proteomes" id="UP000321947">
    <property type="component" value="Unassembled WGS sequence"/>
</dbReference>
<proteinExistence type="predicted"/>
<organism evidence="1 3">
    <name type="scientific">Cucumis melo var. makuwa</name>
    <name type="common">Oriental melon</name>
    <dbReference type="NCBI Taxonomy" id="1194695"/>
    <lineage>
        <taxon>Eukaryota</taxon>
        <taxon>Viridiplantae</taxon>
        <taxon>Streptophyta</taxon>
        <taxon>Embryophyta</taxon>
        <taxon>Tracheophyta</taxon>
        <taxon>Spermatophyta</taxon>
        <taxon>Magnoliopsida</taxon>
        <taxon>eudicotyledons</taxon>
        <taxon>Gunneridae</taxon>
        <taxon>Pentapetalae</taxon>
        <taxon>rosids</taxon>
        <taxon>fabids</taxon>
        <taxon>Cucurbitales</taxon>
        <taxon>Cucurbitaceae</taxon>
        <taxon>Benincaseae</taxon>
        <taxon>Cucumis</taxon>
    </lineage>
</organism>
<dbReference type="EMBL" id="SSTE01010910">
    <property type="protein sequence ID" value="KAA0052133.1"/>
    <property type="molecule type" value="Genomic_DNA"/>
</dbReference>
<evidence type="ECO:0000313" key="4">
    <source>
        <dbReference type="Proteomes" id="UP000321947"/>
    </source>
</evidence>
<reference evidence="3 4" key="1">
    <citation type="submission" date="2019-08" db="EMBL/GenBank/DDBJ databases">
        <title>Draft genome sequences of two oriental melons (Cucumis melo L. var makuwa).</title>
        <authorList>
            <person name="Kwon S.-Y."/>
        </authorList>
    </citation>
    <scope>NUCLEOTIDE SEQUENCE [LARGE SCALE GENOMIC DNA]</scope>
    <source>
        <strain evidence="4">cv. Chang Bougi</strain>
        <strain evidence="3">cv. SW 3</strain>
        <tissue evidence="1">Leaf</tissue>
    </source>
</reference>
<name>A0A5A7U882_CUCMM</name>
<dbReference type="PANTHER" id="PTHR32108:SF9">
    <property type="entry name" value="REVERSE TRANSCRIPTASE RNASE H-LIKE DOMAIN-CONTAINING PROTEIN"/>
    <property type="match status" value="1"/>
</dbReference>
<dbReference type="EMBL" id="SSTD01013972">
    <property type="protein sequence ID" value="TYK05100.1"/>
    <property type="molecule type" value="Genomic_DNA"/>
</dbReference>
<gene>
    <name evidence="2" type="ORF">E5676_scaffold1769G00030</name>
    <name evidence="1" type="ORF">E6C27_scaffold1589G00020</name>
</gene>
<protein>
    <submittedName>
        <fullName evidence="1">Gag-pro-like protein</fullName>
    </submittedName>
</protein>
<evidence type="ECO:0000313" key="2">
    <source>
        <dbReference type="EMBL" id="TYK05100.1"/>
    </source>
</evidence>
<evidence type="ECO:0000313" key="3">
    <source>
        <dbReference type="Proteomes" id="UP000321393"/>
    </source>
</evidence>
<accession>A0A5A7U882</accession>
<evidence type="ECO:0000313" key="1">
    <source>
        <dbReference type="EMBL" id="KAA0052133.1"/>
    </source>
</evidence>
<dbReference type="PANTHER" id="PTHR32108">
    <property type="entry name" value="DNA-DIRECTED RNA POLYMERASE SUBUNIT ALPHA"/>
    <property type="match status" value="1"/>
</dbReference>
<sequence length="205" mass="23144">MLNDREMAVEVQPPLTDKEMTSMFMNNLWAPFYDQMIGNASTNFSDIIVVGERIEYGIKHERLAEATTEYSGIKKGTISKKKEGEIHAIAHTFSKTPKPVNSNSPRPFVQGQALISMIPIQPPYQKWYDSNARCDYHAGGAGHSTENCLALKRKVQSLVNARWLSFKKFGEKPNVNENPLRIHKNSKVNVVDGLAEKCKNEVHEI</sequence>